<sequence>MSNNFNFNRLTDNLVPFTAHKVMSSLIWSASDVEDIQELQKNCSYIIDPNSSAATRKFYAERYGGSGIQRNGGGARCGFNGYYQVKGIGANCLVGEGTDQRHSNGALGAVHAIYEAMWGEILTQTLPYGAVRARAVLLTNIYTEKSFDRSHGKSRRALLIREPVVRPAHFERAPYFRPLPEYADQLIHDARRVRSVIRMLPEYLPVSSEGISEEARRDLRNYCIEGLCELSRREAWQMAYCRTRFLRLTTSPSNIAIDGRLMDFNGLSCLFPGDSPVDFGQQLRLTELLKEPMLLQQGVSDICLYLGKYLFDAEFTTVARQRVEETFRNVFHEACYYSYLEQLGIPTKFLEDKGVPDTLREMVNSFVVLINNRYESLYSPNVDSKGYSPLQSLVAELICRSQEQLSPESLDSQYDVHFTEALRCFARGLRWLIQTANKRQINNSTLLNGMEEHARKRLQPRKKLAKELMYKEIAFLLDEHGDAPHLLQEAFSDMEFRMKQFSSEALGHLNPVRFAF</sequence>
<name>A0AAI9E2J7_KLEOX</name>
<dbReference type="AlphaFoldDB" id="A0AAI9E2J7"/>
<dbReference type="RefSeq" id="WP_142448409.1">
    <property type="nucleotide sequence ID" value="NZ_CABGIA010000020.1"/>
</dbReference>
<reference evidence="1" key="1">
    <citation type="submission" date="2024-02" db="EMBL/GenBank/DDBJ databases">
        <authorList>
            <consortium name="Clinical and Environmental Microbiology Branch: Whole genome sequencing antimicrobial resistance pathogens in the healthcare setting"/>
        </authorList>
    </citation>
    <scope>NUCLEOTIDE SEQUENCE</scope>
    <source>
        <strain evidence="1">2023BB-00086</strain>
    </source>
</reference>
<accession>A0AAI9E2J7</accession>
<comment type="caution">
    <text evidence="1">The sequence shown here is derived from an EMBL/GenBank/DDBJ whole genome shotgun (WGS) entry which is preliminary data.</text>
</comment>
<protein>
    <submittedName>
        <fullName evidence="1">MchC protein</fullName>
    </submittedName>
</protein>
<dbReference type="EMBL" id="ABNOCX020000024">
    <property type="protein sequence ID" value="EML7085352.1"/>
    <property type="molecule type" value="Genomic_DNA"/>
</dbReference>
<evidence type="ECO:0000313" key="1">
    <source>
        <dbReference type="EMBL" id="EML7085352.1"/>
    </source>
</evidence>
<organism evidence="1">
    <name type="scientific">Klebsiella oxytoca</name>
    <dbReference type="NCBI Taxonomy" id="571"/>
    <lineage>
        <taxon>Bacteria</taxon>
        <taxon>Pseudomonadati</taxon>
        <taxon>Pseudomonadota</taxon>
        <taxon>Gammaproteobacteria</taxon>
        <taxon>Enterobacterales</taxon>
        <taxon>Enterobacteriaceae</taxon>
        <taxon>Klebsiella/Raoultella group</taxon>
        <taxon>Klebsiella</taxon>
    </lineage>
</organism>
<gene>
    <name evidence="1" type="ORF">RYF40_005885</name>
</gene>
<proteinExistence type="predicted"/>